<comment type="caution">
    <text evidence="2">The sequence shown here is derived from an EMBL/GenBank/DDBJ whole genome shotgun (WGS) entry which is preliminary data.</text>
</comment>
<dbReference type="Gene3D" id="3.40.50.1820">
    <property type="entry name" value="alpha/beta hydrolase"/>
    <property type="match status" value="1"/>
</dbReference>
<dbReference type="GO" id="GO:0016787">
    <property type="term" value="F:hydrolase activity"/>
    <property type="evidence" value="ECO:0007669"/>
    <property type="project" value="UniProtKB-KW"/>
</dbReference>
<feature type="domain" description="AB hydrolase-1" evidence="1">
    <location>
        <begin position="14"/>
        <end position="156"/>
    </location>
</feature>
<dbReference type="InterPro" id="IPR029058">
    <property type="entry name" value="AB_hydrolase_fold"/>
</dbReference>
<proteinExistence type="predicted"/>
<dbReference type="Pfam" id="PF00561">
    <property type="entry name" value="Abhydrolase_1"/>
    <property type="match status" value="1"/>
</dbReference>
<dbReference type="RefSeq" id="WP_344402018.1">
    <property type="nucleotide sequence ID" value="NZ_BAAASG010000009.1"/>
</dbReference>
<accession>A0ABP5ZGX0</accession>
<dbReference type="EMBL" id="BAAASG010000009">
    <property type="protein sequence ID" value="GAA2497099.1"/>
    <property type="molecule type" value="Genomic_DNA"/>
</dbReference>
<name>A0ABP5ZGX0_STRLO</name>
<evidence type="ECO:0000313" key="3">
    <source>
        <dbReference type="Proteomes" id="UP001501777"/>
    </source>
</evidence>
<dbReference type="Proteomes" id="UP001501777">
    <property type="component" value="Unassembled WGS sequence"/>
</dbReference>
<keyword evidence="3" id="KW-1185">Reference proteome</keyword>
<dbReference type="SUPFAM" id="SSF53474">
    <property type="entry name" value="alpha/beta-Hydrolases"/>
    <property type="match status" value="1"/>
</dbReference>
<protein>
    <submittedName>
        <fullName evidence="2">Alpha/beta hydrolase</fullName>
    </submittedName>
</protein>
<sequence length="274" mass="28850">MAEDLHYDVRGKGPVLLIVPGGAGHPMGFAPLTDVLADRFTVVTYDPLGLAHGRLGQPVGDQRVEEWSDGARRVLDEALTEGESAYVFGTSSGGIPVLDLLARHPERLRHVVAHEPPCVGVLPDGIRQQAMFQEVYDTYRAAGLQAAAVSLGAVLTGQEPEGSLSGEPLSRDEELGIPMALFLAHVLRQFTSYVPDLPALTASAARLTLAAGADSRGQLLHRTALLLAEYSGNGSRFVEFPGGHVGVAEHPVVFAELLAETLLGGGGTPVPLTT</sequence>
<evidence type="ECO:0000313" key="2">
    <source>
        <dbReference type="EMBL" id="GAA2497099.1"/>
    </source>
</evidence>
<evidence type="ECO:0000259" key="1">
    <source>
        <dbReference type="Pfam" id="PF00561"/>
    </source>
</evidence>
<organism evidence="2 3">
    <name type="scientific">Streptomyces longisporus</name>
    <dbReference type="NCBI Taxonomy" id="1948"/>
    <lineage>
        <taxon>Bacteria</taxon>
        <taxon>Bacillati</taxon>
        <taxon>Actinomycetota</taxon>
        <taxon>Actinomycetes</taxon>
        <taxon>Kitasatosporales</taxon>
        <taxon>Streptomycetaceae</taxon>
        <taxon>Streptomyces</taxon>
    </lineage>
</organism>
<dbReference type="InterPro" id="IPR000073">
    <property type="entry name" value="AB_hydrolase_1"/>
</dbReference>
<reference evidence="3" key="1">
    <citation type="journal article" date="2019" name="Int. J. Syst. Evol. Microbiol.">
        <title>The Global Catalogue of Microorganisms (GCM) 10K type strain sequencing project: providing services to taxonomists for standard genome sequencing and annotation.</title>
        <authorList>
            <consortium name="The Broad Institute Genomics Platform"/>
            <consortium name="The Broad Institute Genome Sequencing Center for Infectious Disease"/>
            <person name="Wu L."/>
            <person name="Ma J."/>
        </authorList>
    </citation>
    <scope>NUCLEOTIDE SEQUENCE [LARGE SCALE GENOMIC DNA]</scope>
    <source>
        <strain evidence="3">JCM 4395</strain>
    </source>
</reference>
<keyword evidence="2" id="KW-0378">Hydrolase</keyword>
<gene>
    <name evidence="2" type="ORF">GCM10010276_42720</name>
</gene>